<gene>
    <name evidence="7" type="primary">tmem144A</name>
    <name evidence="7" type="ORF">AK812_SmicGene25561</name>
</gene>
<accession>A0A1Q9DBS5</accession>
<evidence type="ECO:0000313" key="7">
    <source>
        <dbReference type="EMBL" id="OLP92631.1"/>
    </source>
</evidence>
<feature type="transmembrane region" description="Helical" evidence="6">
    <location>
        <begin position="117"/>
        <end position="139"/>
    </location>
</feature>
<comment type="caution">
    <text evidence="7">The sequence shown here is derived from an EMBL/GenBank/DDBJ whole genome shotgun (WGS) entry which is preliminary data.</text>
</comment>
<evidence type="ECO:0000256" key="4">
    <source>
        <dbReference type="ARBA" id="ARBA00022989"/>
    </source>
</evidence>
<dbReference type="AlphaFoldDB" id="A0A1Q9DBS5"/>
<organism evidence="7 8">
    <name type="scientific">Symbiodinium microadriaticum</name>
    <name type="common">Dinoflagellate</name>
    <name type="synonym">Zooxanthella microadriatica</name>
    <dbReference type="NCBI Taxonomy" id="2951"/>
    <lineage>
        <taxon>Eukaryota</taxon>
        <taxon>Sar</taxon>
        <taxon>Alveolata</taxon>
        <taxon>Dinophyceae</taxon>
        <taxon>Suessiales</taxon>
        <taxon>Symbiodiniaceae</taxon>
        <taxon>Symbiodinium</taxon>
    </lineage>
</organism>
<comment type="similarity">
    <text evidence="2">Belongs to the TMEM144 family.</text>
</comment>
<proteinExistence type="inferred from homology"/>
<evidence type="ECO:0000313" key="8">
    <source>
        <dbReference type="Proteomes" id="UP000186817"/>
    </source>
</evidence>
<dbReference type="GO" id="GO:0016020">
    <property type="term" value="C:membrane"/>
    <property type="evidence" value="ECO:0007669"/>
    <property type="project" value="UniProtKB-SubCell"/>
</dbReference>
<dbReference type="InterPro" id="IPR010651">
    <property type="entry name" value="Sugar_transport"/>
</dbReference>
<dbReference type="Pfam" id="PF07857">
    <property type="entry name" value="TMEM144"/>
    <property type="match status" value="2"/>
</dbReference>
<evidence type="ECO:0000256" key="6">
    <source>
        <dbReference type="SAM" id="Phobius"/>
    </source>
</evidence>
<reference evidence="7 8" key="1">
    <citation type="submission" date="2016-02" db="EMBL/GenBank/DDBJ databases">
        <title>Genome analysis of coral dinoflagellate symbionts highlights evolutionary adaptations to a symbiotic lifestyle.</title>
        <authorList>
            <person name="Aranda M."/>
            <person name="Li Y."/>
            <person name="Liew Y.J."/>
            <person name="Baumgarten S."/>
            <person name="Simakov O."/>
            <person name="Wilson M."/>
            <person name="Piel J."/>
            <person name="Ashoor H."/>
            <person name="Bougouffa S."/>
            <person name="Bajic V.B."/>
            <person name="Ryu T."/>
            <person name="Ravasi T."/>
            <person name="Bayer T."/>
            <person name="Micklem G."/>
            <person name="Kim H."/>
            <person name="Bhak J."/>
            <person name="Lajeunesse T.C."/>
            <person name="Voolstra C.R."/>
        </authorList>
    </citation>
    <scope>NUCLEOTIDE SEQUENCE [LARGE SCALE GENOMIC DNA]</scope>
    <source>
        <strain evidence="7 8">CCMP2467</strain>
    </source>
</reference>
<feature type="transmembrane region" description="Helical" evidence="6">
    <location>
        <begin position="358"/>
        <end position="382"/>
    </location>
</feature>
<feature type="transmembrane region" description="Helical" evidence="6">
    <location>
        <begin position="151"/>
        <end position="172"/>
    </location>
</feature>
<name>A0A1Q9DBS5_SYMMI</name>
<dbReference type="SUPFAM" id="SSF103481">
    <property type="entry name" value="Multidrug resistance efflux transporter EmrE"/>
    <property type="match status" value="1"/>
</dbReference>
<keyword evidence="3 6" id="KW-0812">Transmembrane</keyword>
<dbReference type="PANTHER" id="PTHR16119:SF17">
    <property type="entry name" value="TRANSMEMBRANE PROTEIN 144"/>
    <property type="match status" value="1"/>
</dbReference>
<feature type="transmembrane region" description="Helical" evidence="6">
    <location>
        <begin position="55"/>
        <end position="74"/>
    </location>
</feature>
<comment type="subcellular location">
    <subcellularLocation>
        <location evidence="1">Membrane</location>
        <topology evidence="1">Multi-pass membrane protein</topology>
    </subcellularLocation>
</comment>
<sequence>MPFTEAAVRSRTGMRSERTRLAHGARGNDPWAWPLNRRGHCCEAVAASSSDGTSMIWAAFAVAAAAIGYGSYYVPVRKYDVYDGLVYQWFFCCGILIGALVAAVARNDWRAESMSSSAFYVAPHGLLSGLLWSVANVWATRAVQYFGIGNYYIWHELTNLFGTFVIGVFGPSLGIPARPPRVEWLAGLGFICVFLGMIPVVFMRDKKEASSNSAASPPTETTSLETLFRQELQEGSGSTSPNHTWTLPEVLQVAQESFAAANALTWDGTIGRPDVQQLRRLRFASDPLKLDSLGCSGGLPIAASPIVEEAEPVPSAGRAWLKGWLLSLVTGLVLSLQYEPMLPWKQSLEARGFKPSGVDYAFSNCLGIFLCSTAYLLIAGGWKRLTRQPLQKPVLRPALLAGVMWTLASYFQLYAMTQLPYAVAYCLIVGGGLAVSLLWGTLLFGEERQALEQIPVLPCDGSPPVKVCVRVKLLSSVGQSSLKTRSRSNVKRASGFLLCMPEGFLAASEVEIGHQAREANGTAPSLAISAPPIAPGATGEWSDLSVADFVTFRAMELSAPKLASDVVRQSKEGSGAGSIDCAQDRSGYVGYVTAVSGPGRAEAERCPDGGFLGGWPSRSVNLHCDDGKDATFHESISPDHCHTIYVLDF</sequence>
<evidence type="ECO:0000256" key="2">
    <source>
        <dbReference type="ARBA" id="ARBA00005731"/>
    </source>
</evidence>
<evidence type="ECO:0000256" key="5">
    <source>
        <dbReference type="ARBA" id="ARBA00023136"/>
    </source>
</evidence>
<dbReference type="OrthoDB" id="426527at2759"/>
<dbReference type="EMBL" id="LSRX01000613">
    <property type="protein sequence ID" value="OLP92631.1"/>
    <property type="molecule type" value="Genomic_DNA"/>
</dbReference>
<dbReference type="InterPro" id="IPR012435">
    <property type="entry name" value="TMEM144"/>
</dbReference>
<dbReference type="GO" id="GO:0015144">
    <property type="term" value="F:carbohydrate transmembrane transporter activity"/>
    <property type="evidence" value="ECO:0007669"/>
    <property type="project" value="InterPro"/>
</dbReference>
<keyword evidence="4 6" id="KW-1133">Transmembrane helix</keyword>
<feature type="transmembrane region" description="Helical" evidence="6">
    <location>
        <begin position="86"/>
        <end position="105"/>
    </location>
</feature>
<dbReference type="PANTHER" id="PTHR16119">
    <property type="entry name" value="TRANSMEMBRANE PROTEIN 144"/>
    <property type="match status" value="1"/>
</dbReference>
<keyword evidence="8" id="KW-1185">Reference proteome</keyword>
<keyword evidence="5 6" id="KW-0472">Membrane</keyword>
<feature type="transmembrane region" description="Helical" evidence="6">
    <location>
        <begin position="184"/>
        <end position="203"/>
    </location>
</feature>
<dbReference type="Proteomes" id="UP000186817">
    <property type="component" value="Unassembled WGS sequence"/>
</dbReference>
<feature type="transmembrane region" description="Helical" evidence="6">
    <location>
        <begin position="421"/>
        <end position="444"/>
    </location>
</feature>
<feature type="transmembrane region" description="Helical" evidence="6">
    <location>
        <begin position="394"/>
        <end position="415"/>
    </location>
</feature>
<evidence type="ECO:0000256" key="3">
    <source>
        <dbReference type="ARBA" id="ARBA00022692"/>
    </source>
</evidence>
<evidence type="ECO:0000256" key="1">
    <source>
        <dbReference type="ARBA" id="ARBA00004141"/>
    </source>
</evidence>
<protein>
    <submittedName>
        <fullName evidence="7">Transmembrane protein 144-like A</fullName>
    </submittedName>
</protein>
<dbReference type="InterPro" id="IPR037185">
    <property type="entry name" value="EmrE-like"/>
</dbReference>